<name>A0A5J5B7Y6_9ASTE</name>
<proteinExistence type="predicted"/>
<dbReference type="Proteomes" id="UP000325577">
    <property type="component" value="Linkage Group LG15"/>
</dbReference>
<dbReference type="AlphaFoldDB" id="A0A5J5B7Y6"/>
<feature type="compositionally biased region" description="Polar residues" evidence="1">
    <location>
        <begin position="43"/>
        <end position="55"/>
    </location>
</feature>
<feature type="region of interest" description="Disordered" evidence="1">
    <location>
        <begin position="1"/>
        <end position="55"/>
    </location>
</feature>
<evidence type="ECO:0000313" key="3">
    <source>
        <dbReference type="Proteomes" id="UP000325577"/>
    </source>
</evidence>
<sequence>MAGPSGHRRLPTTPGSDPPTPIVKTGTSLSSVGSATPAPAIALTSTPAPVNGTTTARGCGVGEVLRILKDMSIREG</sequence>
<keyword evidence="3" id="KW-1185">Reference proteome</keyword>
<accession>A0A5J5B7Y6</accession>
<reference evidence="2 3" key="1">
    <citation type="submission" date="2019-09" db="EMBL/GenBank/DDBJ databases">
        <title>A chromosome-level genome assembly of the Chinese tupelo Nyssa sinensis.</title>
        <authorList>
            <person name="Yang X."/>
            <person name="Kang M."/>
            <person name="Yang Y."/>
            <person name="Xiong H."/>
            <person name="Wang M."/>
            <person name="Zhang Z."/>
            <person name="Wang Z."/>
            <person name="Wu H."/>
            <person name="Ma T."/>
            <person name="Liu J."/>
            <person name="Xi Z."/>
        </authorList>
    </citation>
    <scope>NUCLEOTIDE SEQUENCE [LARGE SCALE GENOMIC DNA]</scope>
    <source>
        <strain evidence="2">J267</strain>
        <tissue evidence="2">Leaf</tissue>
    </source>
</reference>
<organism evidence="2 3">
    <name type="scientific">Nyssa sinensis</name>
    <dbReference type="NCBI Taxonomy" id="561372"/>
    <lineage>
        <taxon>Eukaryota</taxon>
        <taxon>Viridiplantae</taxon>
        <taxon>Streptophyta</taxon>
        <taxon>Embryophyta</taxon>
        <taxon>Tracheophyta</taxon>
        <taxon>Spermatophyta</taxon>
        <taxon>Magnoliopsida</taxon>
        <taxon>eudicotyledons</taxon>
        <taxon>Gunneridae</taxon>
        <taxon>Pentapetalae</taxon>
        <taxon>asterids</taxon>
        <taxon>Cornales</taxon>
        <taxon>Nyssaceae</taxon>
        <taxon>Nyssa</taxon>
    </lineage>
</organism>
<dbReference type="EMBL" id="CM018038">
    <property type="protein sequence ID" value="KAA8538738.1"/>
    <property type="molecule type" value="Genomic_DNA"/>
</dbReference>
<feature type="compositionally biased region" description="Basic residues" evidence="1">
    <location>
        <begin position="1"/>
        <end position="10"/>
    </location>
</feature>
<protein>
    <submittedName>
        <fullName evidence="2">Uncharacterized protein</fullName>
    </submittedName>
</protein>
<evidence type="ECO:0000313" key="2">
    <source>
        <dbReference type="EMBL" id="KAA8538738.1"/>
    </source>
</evidence>
<feature type="compositionally biased region" description="Polar residues" evidence="1">
    <location>
        <begin position="25"/>
        <end position="34"/>
    </location>
</feature>
<gene>
    <name evidence="2" type="ORF">F0562_028367</name>
</gene>
<evidence type="ECO:0000256" key="1">
    <source>
        <dbReference type="SAM" id="MobiDB-lite"/>
    </source>
</evidence>